<accession>A0ABR6KRD3</accession>
<proteinExistence type="inferred from homology"/>
<dbReference type="EMBL" id="JACHOC010000008">
    <property type="protein sequence ID" value="MBB4623948.1"/>
    <property type="molecule type" value="Genomic_DNA"/>
</dbReference>
<dbReference type="PANTHER" id="PTHR38474:SF2">
    <property type="entry name" value="CHLORAMPHENICOL ACETYLTRANSFERASE"/>
    <property type="match status" value="1"/>
</dbReference>
<evidence type="ECO:0000256" key="2">
    <source>
        <dbReference type="ARBA" id="ARBA00010571"/>
    </source>
</evidence>
<dbReference type="Gene3D" id="3.30.559.10">
    <property type="entry name" value="Chloramphenicol acetyltransferase-like domain"/>
    <property type="match status" value="1"/>
</dbReference>
<dbReference type="InterPro" id="IPR018372">
    <property type="entry name" value="Chloramphenicol_AcTrfase_AS"/>
</dbReference>
<sequence>MKFNQIDIEKWNRKEYYIHYMNELRCTYSLTVNIDITNVKAVVRKMNKKIYPVQIYMIANIVNQYKEFRMDINSYGELGYWDEVHPSYTVFNKDNETFSSIWTNYNRVFSRFYDSCIADMGNYSQSTSLKPKQNEPPNSFTISSLPWVSFTGFNVNVFNEGCYLPPIFTIGKFIETEDSVLMPLSIQVHHAVCDGFHIGRFVQSLQDLSSNHKEWLF</sequence>
<evidence type="ECO:0000313" key="9">
    <source>
        <dbReference type="Proteomes" id="UP000533637"/>
    </source>
</evidence>
<reference evidence="8 9" key="1">
    <citation type="submission" date="2020-08" db="EMBL/GenBank/DDBJ databases">
        <title>Genomic Encyclopedia of Type Strains, Phase IV (KMG-IV): sequencing the most valuable type-strain genomes for metagenomic binning, comparative biology and taxonomic classification.</title>
        <authorList>
            <person name="Goeker M."/>
        </authorList>
    </citation>
    <scope>NUCLEOTIDE SEQUENCE [LARGE SCALE GENOMIC DNA]</scope>
    <source>
        <strain evidence="8 9">DSM 102983</strain>
    </source>
</reference>
<keyword evidence="4 6" id="KW-0046">Antibiotic resistance</keyword>
<evidence type="ECO:0000313" key="8">
    <source>
        <dbReference type="EMBL" id="MBB4623948.1"/>
    </source>
</evidence>
<dbReference type="PROSITE" id="PS00100">
    <property type="entry name" value="CAT"/>
    <property type="match status" value="1"/>
</dbReference>
<evidence type="ECO:0000256" key="5">
    <source>
        <dbReference type="ARBA" id="ARBA00023315"/>
    </source>
</evidence>
<dbReference type="InterPro" id="IPR023213">
    <property type="entry name" value="CAT-like_dom_sf"/>
</dbReference>
<dbReference type="EC" id="2.3.1.28" evidence="6"/>
<name>A0ABR6KRD3_9BACT</name>
<dbReference type="GO" id="GO:0008811">
    <property type="term" value="F:chloramphenicol O-acetyltransferase activity"/>
    <property type="evidence" value="ECO:0007669"/>
    <property type="project" value="UniProtKB-EC"/>
</dbReference>
<evidence type="ECO:0000256" key="7">
    <source>
        <dbReference type="RuleBase" id="RU004156"/>
    </source>
</evidence>
<protein>
    <recommendedName>
        <fullName evidence="6">Chloramphenicol acetyltransferase</fullName>
        <ecNumber evidence="6">2.3.1.28</ecNumber>
    </recommendedName>
</protein>
<evidence type="ECO:0000256" key="6">
    <source>
        <dbReference type="RuleBase" id="RU000503"/>
    </source>
</evidence>
<organism evidence="8 9">
    <name type="scientific">Parabacteroides faecis</name>
    <dbReference type="NCBI Taxonomy" id="1217282"/>
    <lineage>
        <taxon>Bacteria</taxon>
        <taxon>Pseudomonadati</taxon>
        <taxon>Bacteroidota</taxon>
        <taxon>Bacteroidia</taxon>
        <taxon>Bacteroidales</taxon>
        <taxon>Tannerellaceae</taxon>
        <taxon>Parabacteroides</taxon>
    </lineage>
</organism>
<dbReference type="PIRSF" id="PIRSF000440">
    <property type="entry name" value="CAT"/>
    <property type="match status" value="1"/>
</dbReference>
<evidence type="ECO:0000256" key="1">
    <source>
        <dbReference type="ARBA" id="ARBA00002150"/>
    </source>
</evidence>
<gene>
    <name evidence="8" type="ORF">GGQ57_003872</name>
</gene>
<dbReference type="Pfam" id="PF00302">
    <property type="entry name" value="CAT"/>
    <property type="match status" value="1"/>
</dbReference>
<keyword evidence="3 6" id="KW-0808">Transferase</keyword>
<comment type="caution">
    <text evidence="8">The sequence shown here is derived from an EMBL/GenBank/DDBJ whole genome shotgun (WGS) entry which is preliminary data.</text>
</comment>
<dbReference type="RefSeq" id="WP_183671802.1">
    <property type="nucleotide sequence ID" value="NZ_BMPB01000011.1"/>
</dbReference>
<dbReference type="Proteomes" id="UP000533637">
    <property type="component" value="Unassembled WGS sequence"/>
</dbReference>
<dbReference type="NCBIfam" id="NF000491">
    <property type="entry name" value="chloram_CatA"/>
    <property type="match status" value="1"/>
</dbReference>
<keyword evidence="5 6" id="KW-0012">Acyltransferase</keyword>
<evidence type="ECO:0000256" key="4">
    <source>
        <dbReference type="ARBA" id="ARBA00023251"/>
    </source>
</evidence>
<dbReference type="PANTHER" id="PTHR38474">
    <property type="entry name" value="SLR0299 PROTEIN"/>
    <property type="match status" value="1"/>
</dbReference>
<evidence type="ECO:0000256" key="3">
    <source>
        <dbReference type="ARBA" id="ARBA00022679"/>
    </source>
</evidence>
<dbReference type="InterPro" id="IPR001707">
    <property type="entry name" value="Cmp_AcTrfase"/>
</dbReference>
<comment type="function">
    <text evidence="1 6">This enzyme is an effector of chloramphenicol resistance in bacteria.</text>
</comment>
<dbReference type="SUPFAM" id="SSF52777">
    <property type="entry name" value="CoA-dependent acyltransferases"/>
    <property type="match status" value="1"/>
</dbReference>
<comment type="similarity">
    <text evidence="2 7">Belongs to the chloramphenicol acetyltransferase family.</text>
</comment>
<comment type="catalytic activity">
    <reaction evidence="6">
        <text>chloramphenicol + acetyl-CoA = chloramphenicol 3-acetate + CoA</text>
        <dbReference type="Rhea" id="RHEA:18421"/>
        <dbReference type="ChEBI" id="CHEBI:16730"/>
        <dbReference type="ChEBI" id="CHEBI:17698"/>
        <dbReference type="ChEBI" id="CHEBI:57287"/>
        <dbReference type="ChEBI" id="CHEBI:57288"/>
        <dbReference type="EC" id="2.3.1.28"/>
    </reaction>
</comment>
<dbReference type="SMART" id="SM01059">
    <property type="entry name" value="CAT"/>
    <property type="match status" value="1"/>
</dbReference>
<keyword evidence="9" id="KW-1185">Reference proteome</keyword>